<dbReference type="Pfam" id="PF00004">
    <property type="entry name" value="AAA"/>
    <property type="match status" value="2"/>
</dbReference>
<feature type="domain" description="AAA+ ATPase" evidence="4">
    <location>
        <begin position="74"/>
        <end position="210"/>
    </location>
</feature>
<dbReference type="GO" id="GO:0016887">
    <property type="term" value="F:ATP hydrolysis activity"/>
    <property type="evidence" value="ECO:0000318"/>
    <property type="project" value="GO_Central"/>
</dbReference>
<dbReference type="SMART" id="SM00382">
    <property type="entry name" value="AAA"/>
    <property type="match status" value="2"/>
</dbReference>
<gene>
    <name evidence="5" type="ORF">AMTR_s00095p00091200</name>
</gene>
<dbReference type="GO" id="GO:0005524">
    <property type="term" value="F:ATP binding"/>
    <property type="evidence" value="ECO:0007669"/>
    <property type="project" value="UniProtKB-KW"/>
</dbReference>
<accession>W1NQS5</accession>
<sequence>MVPICGHDSAFRVVAGKRFHDSEKSSDEDPENSKDSGSEVAKLGGLSEEADVLNEIIYCSLINRDTSTRLGVQPTKGVLLHGPPGTGKMSLACACVHDAGVNLFSIKGPEIVSQYYGKSEQALHEVFKSATEAAPSVVFVDELDAIAPARKDGSEELSQRMVAALLNLMDGTDRNDGTLVIAAMNRPDSIDPALRRPGRFDREIEIGQRFEILQKILCGMSHSLIDTEIQYVASCTHGFVGADLPALCNEAALISLRRYIEYGNSIESPENFVEDYKDSSPNTIDGDLGQNASSHDSVVSVSSLLFDLSISSENVRLFGESQDLSDTNTVKNTNLTNPCGGKNISSCRGRTDSLLKLCPEDFEKARMKVKQQLREAVEWPQKHQDGFKRIRTNPPRGILMFGPPGCSKTLMARAVASEAGLNFLAVKGTELFSKWVGESEKAVRSLFAKASGSAPSVIFFDEIDGLAVARGNDGHGASVGDRVISQLLVELDELASLTEGCTGADVSLICREAALAALEESLDIMEVSIRHFNLAIGRVQPLRVGNYQELSMKFQRLYLVVPELTGLCCLVQGVKVNIIFRVMTLVMDWFTGEPIEILVIECYFGFVRLPELGLASCQSTLLSKNPELNFSRRFEPRESKYQMMQTRLLMYLYDQLVSSLQDAMLKAEGADVSLVCFEQSFEVFQHHCRKIGGWGLSRAVKKFKRLAYGCA</sequence>
<dbReference type="EMBL" id="KI395483">
    <property type="protein sequence ID" value="ERM98152.1"/>
    <property type="molecule type" value="Genomic_DNA"/>
</dbReference>
<keyword evidence="2" id="KW-0067">ATP-binding</keyword>
<dbReference type="eggNOG" id="KOG0733">
    <property type="taxonomic scope" value="Eukaryota"/>
</dbReference>
<dbReference type="Proteomes" id="UP000017836">
    <property type="component" value="Unassembled WGS sequence"/>
</dbReference>
<evidence type="ECO:0000256" key="2">
    <source>
        <dbReference type="ARBA" id="ARBA00022840"/>
    </source>
</evidence>
<dbReference type="FunFam" id="3.40.50.300:FF:001406">
    <property type="entry name" value="Putative vesicular transport protein (CDC48)"/>
    <property type="match status" value="1"/>
</dbReference>
<dbReference type="SUPFAM" id="SSF52540">
    <property type="entry name" value="P-loop containing nucleoside triphosphate hydrolases"/>
    <property type="match status" value="2"/>
</dbReference>
<protein>
    <recommendedName>
        <fullName evidence="4">AAA+ ATPase domain-containing protein</fullName>
    </recommendedName>
</protein>
<dbReference type="AlphaFoldDB" id="W1NQS5"/>
<dbReference type="InterPro" id="IPR003593">
    <property type="entry name" value="AAA+_ATPase"/>
</dbReference>
<feature type="domain" description="AAA+ ATPase" evidence="4">
    <location>
        <begin position="394"/>
        <end position="546"/>
    </location>
</feature>
<reference evidence="6" key="1">
    <citation type="journal article" date="2013" name="Science">
        <title>The Amborella genome and the evolution of flowering plants.</title>
        <authorList>
            <consortium name="Amborella Genome Project"/>
        </authorList>
    </citation>
    <scope>NUCLEOTIDE SEQUENCE [LARGE SCALE GENOMIC DNA]</scope>
</reference>
<organism evidence="5 6">
    <name type="scientific">Amborella trichopoda</name>
    <dbReference type="NCBI Taxonomy" id="13333"/>
    <lineage>
        <taxon>Eukaryota</taxon>
        <taxon>Viridiplantae</taxon>
        <taxon>Streptophyta</taxon>
        <taxon>Embryophyta</taxon>
        <taxon>Tracheophyta</taxon>
        <taxon>Spermatophyta</taxon>
        <taxon>Magnoliopsida</taxon>
        <taxon>Amborellales</taxon>
        <taxon>Amborellaceae</taxon>
        <taxon>Amborella</taxon>
    </lineage>
</organism>
<dbReference type="InterPro" id="IPR050168">
    <property type="entry name" value="AAA_ATPase_domain"/>
</dbReference>
<proteinExistence type="predicted"/>
<dbReference type="PANTHER" id="PTHR23077">
    <property type="entry name" value="AAA-FAMILY ATPASE"/>
    <property type="match status" value="1"/>
</dbReference>
<name>W1NQS5_AMBTC</name>
<dbReference type="InterPro" id="IPR041569">
    <property type="entry name" value="AAA_lid_3"/>
</dbReference>
<dbReference type="HOGENOM" id="CLU_000688_12_3_1"/>
<dbReference type="Pfam" id="PF17862">
    <property type="entry name" value="AAA_lid_3"/>
    <property type="match status" value="1"/>
</dbReference>
<dbReference type="InterPro" id="IPR003959">
    <property type="entry name" value="ATPase_AAA_core"/>
</dbReference>
<dbReference type="Gramene" id="ERM98152">
    <property type="protein sequence ID" value="ERM98152"/>
    <property type="gene ID" value="AMTR_s00095p00091200"/>
</dbReference>
<keyword evidence="1" id="KW-0547">Nucleotide-binding</keyword>
<evidence type="ECO:0000256" key="1">
    <source>
        <dbReference type="ARBA" id="ARBA00022741"/>
    </source>
</evidence>
<dbReference type="PANTHER" id="PTHR23077:SF27">
    <property type="entry name" value="ATPASE FAMILY GENE 2 PROTEIN HOMOLOG A"/>
    <property type="match status" value="1"/>
</dbReference>
<evidence type="ECO:0000313" key="5">
    <source>
        <dbReference type="EMBL" id="ERM98152.1"/>
    </source>
</evidence>
<dbReference type="InterPro" id="IPR027417">
    <property type="entry name" value="P-loop_NTPase"/>
</dbReference>
<dbReference type="Gene3D" id="3.40.50.300">
    <property type="entry name" value="P-loop containing nucleotide triphosphate hydrolases"/>
    <property type="match status" value="2"/>
</dbReference>
<dbReference type="CDD" id="cd19503">
    <property type="entry name" value="RecA-like_CDC48_NLV2_r1-like"/>
    <property type="match status" value="1"/>
</dbReference>
<feature type="compositionally biased region" description="Basic and acidic residues" evidence="3">
    <location>
        <begin position="18"/>
        <end position="37"/>
    </location>
</feature>
<dbReference type="GO" id="GO:0042273">
    <property type="term" value="P:ribosomal large subunit biogenesis"/>
    <property type="evidence" value="ECO:0000318"/>
    <property type="project" value="GO_Central"/>
</dbReference>
<evidence type="ECO:0000256" key="3">
    <source>
        <dbReference type="SAM" id="MobiDB-lite"/>
    </source>
</evidence>
<dbReference type="Gene3D" id="1.10.8.60">
    <property type="match status" value="1"/>
</dbReference>
<feature type="region of interest" description="Disordered" evidence="3">
    <location>
        <begin position="18"/>
        <end position="40"/>
    </location>
</feature>
<keyword evidence="6" id="KW-1185">Reference proteome</keyword>
<dbReference type="STRING" id="13333.W1NQS5"/>
<dbReference type="GO" id="GO:0005737">
    <property type="term" value="C:cytoplasm"/>
    <property type="evidence" value="ECO:0000318"/>
    <property type="project" value="GO_Central"/>
</dbReference>
<evidence type="ECO:0000313" key="6">
    <source>
        <dbReference type="Proteomes" id="UP000017836"/>
    </source>
</evidence>
<evidence type="ECO:0000259" key="4">
    <source>
        <dbReference type="SMART" id="SM00382"/>
    </source>
</evidence>